<dbReference type="NCBIfam" id="TIGR04088">
    <property type="entry name" value="cognate_SipW"/>
    <property type="match status" value="1"/>
</dbReference>
<evidence type="ECO:0000256" key="1">
    <source>
        <dbReference type="SAM" id="MobiDB-lite"/>
    </source>
</evidence>
<keyword evidence="2" id="KW-0472">Membrane</keyword>
<protein>
    <submittedName>
        <fullName evidence="3">SipW-dependent-type signal peptide-containing protein</fullName>
    </submittedName>
</protein>
<evidence type="ECO:0000313" key="3">
    <source>
        <dbReference type="EMBL" id="MFD1566697.1"/>
    </source>
</evidence>
<gene>
    <name evidence="3" type="ORF">ACFSAU_04265</name>
</gene>
<dbReference type="InterPro" id="IPR006311">
    <property type="entry name" value="TAT_signal"/>
</dbReference>
<dbReference type="PROSITE" id="PS51318">
    <property type="entry name" value="TAT"/>
    <property type="match status" value="1"/>
</dbReference>
<sequence>MDDKLDLTRRKVLGGLGGIGAGAALGGTGTMAFLNDAETTSAGVTAGELDIQLDWRTMHNGEELSHQESPVDTNSQNQPILTLDDVKPGDDGCIVISIHNDTNPAWIWHQMRLSDRDDHGLTDPEASTDSTGGEGEGELQDHLEVRAFYDDDDDCEWNPDEECKLTSWRKLTEYLSIETFTGDGILLDGLRGTTVYNRQEAIDGVPGKNINLSPFFPTPGGADDEFERWYDTTFSSSYSQSLLADQTGTQYITYQWRLPEEVGNVVQGDSVDITIEFHAQQARHNGFPENPFVGGDPAFSVDLAPGVDPGGTDHFTG</sequence>
<name>A0ABD6BNP4_9EURY</name>
<keyword evidence="2" id="KW-0812">Transmembrane</keyword>
<keyword evidence="4" id="KW-1185">Reference proteome</keyword>
<dbReference type="EMBL" id="JBHUCZ010000001">
    <property type="protein sequence ID" value="MFD1566697.1"/>
    <property type="molecule type" value="Genomic_DNA"/>
</dbReference>
<evidence type="ECO:0000313" key="4">
    <source>
        <dbReference type="Proteomes" id="UP001597139"/>
    </source>
</evidence>
<dbReference type="InterPro" id="IPR023833">
    <property type="entry name" value="Signal_pept_SipW-depend-type"/>
</dbReference>
<reference evidence="3 4" key="1">
    <citation type="journal article" date="2019" name="Int. J. Syst. Evol. Microbiol.">
        <title>The Global Catalogue of Microorganisms (GCM) 10K type strain sequencing project: providing services to taxonomists for standard genome sequencing and annotation.</title>
        <authorList>
            <consortium name="The Broad Institute Genomics Platform"/>
            <consortium name="The Broad Institute Genome Sequencing Center for Infectious Disease"/>
            <person name="Wu L."/>
            <person name="Ma J."/>
        </authorList>
    </citation>
    <scope>NUCLEOTIDE SEQUENCE [LARGE SCALE GENOMIC DNA]</scope>
    <source>
        <strain evidence="3 4">CGMCC 1.12859</strain>
    </source>
</reference>
<feature type="transmembrane region" description="Helical" evidence="2">
    <location>
        <begin position="12"/>
        <end position="34"/>
    </location>
</feature>
<accession>A0ABD6BNP4</accession>
<evidence type="ECO:0000256" key="2">
    <source>
        <dbReference type="SAM" id="Phobius"/>
    </source>
</evidence>
<proteinExistence type="predicted"/>
<dbReference type="AlphaFoldDB" id="A0ABD6BNP4"/>
<dbReference type="Proteomes" id="UP001597139">
    <property type="component" value="Unassembled WGS sequence"/>
</dbReference>
<organism evidence="3 4">
    <name type="scientific">Halolamina litorea</name>
    <dbReference type="NCBI Taxonomy" id="1515593"/>
    <lineage>
        <taxon>Archaea</taxon>
        <taxon>Methanobacteriati</taxon>
        <taxon>Methanobacteriota</taxon>
        <taxon>Stenosarchaea group</taxon>
        <taxon>Halobacteria</taxon>
        <taxon>Halobacteriales</taxon>
        <taxon>Haloferacaceae</taxon>
    </lineage>
</organism>
<keyword evidence="2" id="KW-1133">Transmembrane helix</keyword>
<comment type="caution">
    <text evidence="3">The sequence shown here is derived from an EMBL/GenBank/DDBJ whole genome shotgun (WGS) entry which is preliminary data.</text>
</comment>
<feature type="region of interest" description="Disordered" evidence="1">
    <location>
        <begin position="117"/>
        <end position="137"/>
    </location>
</feature>
<dbReference type="RefSeq" id="WP_267645993.1">
    <property type="nucleotide sequence ID" value="NZ_JANHGR010000001.1"/>
</dbReference>